<name>A0A6J6W7X9_9ZZZZ</name>
<dbReference type="PANTHER" id="PTHR11373:SF32">
    <property type="entry name" value="DEOXYGUANOSINETRIPHOSPHATE TRIPHOSPHOHYDROLASE"/>
    <property type="match status" value="1"/>
</dbReference>
<dbReference type="AlphaFoldDB" id="A0A6J6W7X9"/>
<evidence type="ECO:0000256" key="2">
    <source>
        <dbReference type="SAM" id="MobiDB-lite"/>
    </source>
</evidence>
<dbReference type="InterPro" id="IPR026875">
    <property type="entry name" value="PHydrolase_assoc_dom"/>
</dbReference>
<dbReference type="InterPro" id="IPR003607">
    <property type="entry name" value="HD/PDEase_dom"/>
</dbReference>
<dbReference type="Pfam" id="PF13286">
    <property type="entry name" value="HD_assoc"/>
    <property type="match status" value="1"/>
</dbReference>
<gene>
    <name evidence="4" type="ORF">UFOPK2938_00601</name>
</gene>
<feature type="region of interest" description="Disordered" evidence="2">
    <location>
        <begin position="1"/>
        <end position="27"/>
    </location>
</feature>
<dbReference type="InterPro" id="IPR050135">
    <property type="entry name" value="dGTPase-like"/>
</dbReference>
<keyword evidence="1" id="KW-0378">Hydrolase</keyword>
<dbReference type="PANTHER" id="PTHR11373">
    <property type="entry name" value="DEOXYNUCLEOSIDE TRIPHOSPHATE TRIPHOSPHOHYDROLASE"/>
    <property type="match status" value="1"/>
</dbReference>
<dbReference type="InterPro" id="IPR006674">
    <property type="entry name" value="HD_domain"/>
</dbReference>
<dbReference type="GO" id="GO:0006203">
    <property type="term" value="P:dGTP catabolic process"/>
    <property type="evidence" value="ECO:0007669"/>
    <property type="project" value="TreeGrafter"/>
</dbReference>
<sequence>MTPDSGYTDADRERRTPSTASTAVGRSEFQRDRARVLHSSALRRLAAKTQVHVAFEDDFPRTRLTHSLECAQIGRELGAGLGADPDLVDAACLAHDLGHPPFGHNGEAELHRVSQSCGGFEGNAQSLRILTRLEIKTFTPEGDNVGLNLTRAMLDATVKYPWPAESDRRKFGVYTDDVPAFEWIRAGRPASVDPEHQSFEAQIMDWADDVAYSVHDLEDALHDGSLTMAMLRDRVDRSALLELCRDRYARDVTDVGELEAALERLLALSWWPAEFDGSARSLGATKSLTSNLISRFCNASETATRDAFGAGPLTRYNADLIVPRDVRLECAVLKAAAARYVMERPGTEIRYARERELIAELIDAVIAGAPGTLDPLFAGWFAEADSDQARLRIVVDQVATLTDTRAQLMHAALLGSARA</sequence>
<proteinExistence type="inferred from homology"/>
<dbReference type="GO" id="GO:0008832">
    <property type="term" value="F:dGTPase activity"/>
    <property type="evidence" value="ECO:0007669"/>
    <property type="project" value="TreeGrafter"/>
</dbReference>
<evidence type="ECO:0000313" key="4">
    <source>
        <dbReference type="EMBL" id="CAB4779098.1"/>
    </source>
</evidence>
<dbReference type="SUPFAM" id="SSF109604">
    <property type="entry name" value="HD-domain/PDEase-like"/>
    <property type="match status" value="1"/>
</dbReference>
<feature type="domain" description="HD" evidence="3">
    <location>
        <begin position="63"/>
        <end position="213"/>
    </location>
</feature>
<dbReference type="InterPro" id="IPR006261">
    <property type="entry name" value="dGTPase"/>
</dbReference>
<evidence type="ECO:0000259" key="3">
    <source>
        <dbReference type="PROSITE" id="PS51831"/>
    </source>
</evidence>
<dbReference type="SMART" id="SM00471">
    <property type="entry name" value="HDc"/>
    <property type="match status" value="1"/>
</dbReference>
<dbReference type="CDD" id="cd00077">
    <property type="entry name" value="HDc"/>
    <property type="match status" value="1"/>
</dbReference>
<dbReference type="InterPro" id="IPR023023">
    <property type="entry name" value="dNTPase_2"/>
</dbReference>
<organism evidence="4">
    <name type="scientific">freshwater metagenome</name>
    <dbReference type="NCBI Taxonomy" id="449393"/>
    <lineage>
        <taxon>unclassified sequences</taxon>
        <taxon>metagenomes</taxon>
        <taxon>ecological metagenomes</taxon>
    </lineage>
</organism>
<protein>
    <submittedName>
        <fullName evidence="4">Unannotated protein</fullName>
    </submittedName>
</protein>
<dbReference type="Pfam" id="PF01966">
    <property type="entry name" value="HD"/>
    <property type="match status" value="1"/>
</dbReference>
<accession>A0A6J6W7X9</accession>
<dbReference type="HAMAP" id="MF_01212">
    <property type="entry name" value="dGTPase_type2"/>
    <property type="match status" value="1"/>
</dbReference>
<dbReference type="PROSITE" id="PS51831">
    <property type="entry name" value="HD"/>
    <property type="match status" value="1"/>
</dbReference>
<dbReference type="Gene3D" id="1.10.3210.10">
    <property type="entry name" value="Hypothetical protein af1432"/>
    <property type="match status" value="1"/>
</dbReference>
<dbReference type="NCBIfam" id="NF002829">
    <property type="entry name" value="PRK03007.1"/>
    <property type="match status" value="1"/>
</dbReference>
<evidence type="ECO:0000256" key="1">
    <source>
        <dbReference type="ARBA" id="ARBA00022801"/>
    </source>
</evidence>
<dbReference type="NCBIfam" id="TIGR01353">
    <property type="entry name" value="dGTP_triPase"/>
    <property type="match status" value="1"/>
</dbReference>
<reference evidence="4" key="1">
    <citation type="submission" date="2020-05" db="EMBL/GenBank/DDBJ databases">
        <authorList>
            <person name="Chiriac C."/>
            <person name="Salcher M."/>
            <person name="Ghai R."/>
            <person name="Kavagutti S V."/>
        </authorList>
    </citation>
    <scope>NUCLEOTIDE SEQUENCE</scope>
</reference>
<dbReference type="EMBL" id="CAEZZX010000102">
    <property type="protein sequence ID" value="CAB4779098.1"/>
    <property type="molecule type" value="Genomic_DNA"/>
</dbReference>